<dbReference type="InterPro" id="IPR013024">
    <property type="entry name" value="GGCT-like"/>
</dbReference>
<dbReference type="Proteomes" id="UP000290848">
    <property type="component" value="Unassembled WGS sequence"/>
</dbReference>
<proteinExistence type="predicted"/>
<dbReference type="CDD" id="cd06661">
    <property type="entry name" value="GGCT_like"/>
    <property type="match status" value="1"/>
</dbReference>
<evidence type="ECO:0000313" key="2">
    <source>
        <dbReference type="EMBL" id="RXF70387.1"/>
    </source>
</evidence>
<keyword evidence="2" id="KW-0808">Transferase</keyword>
<dbReference type="InterPro" id="IPR009288">
    <property type="entry name" value="AIG2-like_dom"/>
</dbReference>
<sequence>MKENFLFIYGSLLTLSNPFGAYLMENSTLWSKGCIKGTLYDTGDYPAAIYDPASPNLVHGSIYELGPNRHDIFKVLDEYEGFNEDHLESSEFIRCECEVLAENEVKICWTYVYNRSYVHLPAIPSGDYILYKKG</sequence>
<dbReference type="Gene3D" id="3.10.490.10">
    <property type="entry name" value="Gamma-glutamyl cyclotransferase-like"/>
    <property type="match status" value="1"/>
</dbReference>
<gene>
    <name evidence="2" type="ORF">EKH83_06970</name>
</gene>
<dbReference type="SUPFAM" id="SSF110857">
    <property type="entry name" value="Gamma-glutamyl cyclotransferase-like"/>
    <property type="match status" value="1"/>
</dbReference>
<accession>A0A4Q0MAU8</accession>
<organism evidence="2 3">
    <name type="scientific">Arcticibacter tournemirensis</name>
    <dbReference type="NCBI Taxonomy" id="699437"/>
    <lineage>
        <taxon>Bacteria</taxon>
        <taxon>Pseudomonadati</taxon>
        <taxon>Bacteroidota</taxon>
        <taxon>Sphingobacteriia</taxon>
        <taxon>Sphingobacteriales</taxon>
        <taxon>Sphingobacteriaceae</taxon>
        <taxon>Arcticibacter</taxon>
    </lineage>
</organism>
<reference evidence="2 3" key="1">
    <citation type="submission" date="2018-12" db="EMBL/GenBank/DDBJ databases">
        <title>The Draft Genome Sequence of the Soil Bacterium Pedobacter tournemirensis R1.</title>
        <authorList>
            <person name="He J."/>
        </authorList>
    </citation>
    <scope>NUCLEOTIDE SEQUENCE [LARGE SCALE GENOMIC DNA]</scope>
    <source>
        <strain evidence="2 3">R1</strain>
    </source>
</reference>
<protein>
    <submittedName>
        <fullName evidence="2">Gamma-glutamylcyclotransferase</fullName>
    </submittedName>
</protein>
<evidence type="ECO:0000259" key="1">
    <source>
        <dbReference type="Pfam" id="PF06094"/>
    </source>
</evidence>
<dbReference type="InterPro" id="IPR036568">
    <property type="entry name" value="GGCT-like_sf"/>
</dbReference>
<dbReference type="RefSeq" id="WP_128768693.1">
    <property type="nucleotide sequence ID" value="NZ_RXOC01000004.1"/>
</dbReference>
<dbReference type="Pfam" id="PF06094">
    <property type="entry name" value="GGACT"/>
    <property type="match status" value="1"/>
</dbReference>
<dbReference type="GO" id="GO:0016740">
    <property type="term" value="F:transferase activity"/>
    <property type="evidence" value="ECO:0007669"/>
    <property type="project" value="UniProtKB-KW"/>
</dbReference>
<dbReference type="AlphaFoldDB" id="A0A4Q0MAU8"/>
<comment type="caution">
    <text evidence="2">The sequence shown here is derived from an EMBL/GenBank/DDBJ whole genome shotgun (WGS) entry which is preliminary data.</text>
</comment>
<feature type="domain" description="Gamma-glutamylcyclotransferase AIG2-like" evidence="1">
    <location>
        <begin position="6"/>
        <end position="128"/>
    </location>
</feature>
<dbReference type="EMBL" id="RXOC01000004">
    <property type="protein sequence ID" value="RXF70387.1"/>
    <property type="molecule type" value="Genomic_DNA"/>
</dbReference>
<evidence type="ECO:0000313" key="3">
    <source>
        <dbReference type="Proteomes" id="UP000290848"/>
    </source>
</evidence>
<name>A0A4Q0MAU8_9SPHI</name>